<dbReference type="PANTHER" id="PTHR30203">
    <property type="entry name" value="OUTER MEMBRANE CATION EFFLUX PROTEIN"/>
    <property type="match status" value="1"/>
</dbReference>
<evidence type="ECO:0000256" key="1">
    <source>
        <dbReference type="ARBA" id="ARBA00004370"/>
    </source>
</evidence>
<evidence type="ECO:0000256" key="2">
    <source>
        <dbReference type="ARBA" id="ARBA00007613"/>
    </source>
</evidence>
<keyword evidence="5 9" id="KW-0732">Signal</keyword>
<keyword evidence="4 9" id="KW-0812">Transmembrane</keyword>
<organism evidence="10 11">
    <name type="scientific">Pseudoduganella rivuli</name>
    <dbReference type="NCBI Taxonomy" id="2666085"/>
    <lineage>
        <taxon>Bacteria</taxon>
        <taxon>Pseudomonadati</taxon>
        <taxon>Pseudomonadota</taxon>
        <taxon>Betaproteobacteria</taxon>
        <taxon>Burkholderiales</taxon>
        <taxon>Oxalobacteraceae</taxon>
        <taxon>Telluria group</taxon>
        <taxon>Pseudoduganella</taxon>
    </lineage>
</organism>
<proteinExistence type="inferred from homology"/>
<sequence length="495" mass="51608">MPLHTLRRPVALACLGALTALGLAGCVSIPADHTPPGKTAPHAIPASLAAIGAADIRLARDGWPDANWWQAYGDPQLDALIAAALASSPSLDAAAARIAQAQSVQAHAAAEGGLAAGVTGNANRQRYSATGLLPAPIGGSWFTEASVRIETRYDFDWWGKHKAQVAAAAGDVQARRAELAQAERALAAALAQSYFRLQGGWAHRANLALRMAAQRDVIADTEKRVAHGLAVADEARRAQADLALLARDAAAIDGANLHEREALRALAGGAGAAGLIASLAPRALPAAAPALPSQLGMELLARRPDLQAARWRVEASLNRIDAARAAFYPDIDMAAGIGLNTISLERLLTLPSRTFMAGPSIALPLFDSKLLAAQLDSARQQRNALVADYNQAVLDAVRMVAQDAATVQAFDGQLSEQQAAIAVLSTQLATVQRRVDAGLSGRRAALDAQLTLLGLQDQQLQLRQAQALAHVALIHTLGGGYQAAPLSVPALSQHP</sequence>
<dbReference type="PANTHER" id="PTHR30203:SF20">
    <property type="entry name" value="MULTIDRUG RESISTANCE OUTER MEMBRANE PROTEIN MDTP-RELATED"/>
    <property type="match status" value="1"/>
</dbReference>
<evidence type="ECO:0000256" key="6">
    <source>
        <dbReference type="ARBA" id="ARBA00023136"/>
    </source>
</evidence>
<keyword evidence="8 9" id="KW-0449">Lipoprotein</keyword>
<dbReference type="InterPro" id="IPR010131">
    <property type="entry name" value="MdtP/NodT-like"/>
</dbReference>
<dbReference type="RefSeq" id="WP_154370689.1">
    <property type="nucleotide sequence ID" value="NZ_WKJJ01000001.1"/>
</dbReference>
<name>A0A7X2LQX6_9BURK</name>
<evidence type="ECO:0000256" key="5">
    <source>
        <dbReference type="ARBA" id="ARBA00022729"/>
    </source>
</evidence>
<dbReference type="Proteomes" id="UP000446768">
    <property type="component" value="Unassembled WGS sequence"/>
</dbReference>
<feature type="signal peptide" evidence="9">
    <location>
        <begin position="1"/>
        <end position="24"/>
    </location>
</feature>
<dbReference type="SUPFAM" id="SSF56954">
    <property type="entry name" value="Outer membrane efflux proteins (OEP)"/>
    <property type="match status" value="1"/>
</dbReference>
<gene>
    <name evidence="10" type="ORF">GJ700_00440</name>
</gene>
<feature type="chain" id="PRO_5031589248" evidence="9">
    <location>
        <begin position="25"/>
        <end position="495"/>
    </location>
</feature>
<dbReference type="EMBL" id="WKJJ01000001">
    <property type="protein sequence ID" value="MRV70188.1"/>
    <property type="molecule type" value="Genomic_DNA"/>
</dbReference>
<evidence type="ECO:0000256" key="7">
    <source>
        <dbReference type="ARBA" id="ARBA00023139"/>
    </source>
</evidence>
<comment type="caution">
    <text evidence="10">The sequence shown here is derived from an EMBL/GenBank/DDBJ whole genome shotgun (WGS) entry which is preliminary data.</text>
</comment>
<dbReference type="GO" id="GO:0005886">
    <property type="term" value="C:plasma membrane"/>
    <property type="evidence" value="ECO:0007669"/>
    <property type="project" value="UniProtKB-SubCell"/>
</dbReference>
<keyword evidence="11" id="KW-1185">Reference proteome</keyword>
<dbReference type="GO" id="GO:0015562">
    <property type="term" value="F:efflux transmembrane transporter activity"/>
    <property type="evidence" value="ECO:0007669"/>
    <property type="project" value="InterPro"/>
</dbReference>
<evidence type="ECO:0000313" key="11">
    <source>
        <dbReference type="Proteomes" id="UP000446768"/>
    </source>
</evidence>
<reference evidence="10 11" key="1">
    <citation type="submission" date="2019-11" db="EMBL/GenBank/DDBJ databases">
        <title>Novel species isolated from a subtropical stream in China.</title>
        <authorList>
            <person name="Lu H."/>
        </authorList>
    </citation>
    <scope>NUCLEOTIDE SEQUENCE [LARGE SCALE GENOMIC DNA]</scope>
    <source>
        <strain evidence="10 11">FT92W</strain>
    </source>
</reference>
<evidence type="ECO:0000256" key="9">
    <source>
        <dbReference type="RuleBase" id="RU362097"/>
    </source>
</evidence>
<keyword evidence="3 9" id="KW-1134">Transmembrane beta strand</keyword>
<evidence type="ECO:0000256" key="3">
    <source>
        <dbReference type="ARBA" id="ARBA00022452"/>
    </source>
</evidence>
<dbReference type="InterPro" id="IPR003423">
    <property type="entry name" value="OMP_efflux"/>
</dbReference>
<dbReference type="AlphaFoldDB" id="A0A7X2LQX6"/>
<keyword evidence="6 9" id="KW-0472">Membrane</keyword>
<evidence type="ECO:0000256" key="4">
    <source>
        <dbReference type="ARBA" id="ARBA00022692"/>
    </source>
</evidence>
<dbReference type="Gene3D" id="1.20.1600.10">
    <property type="entry name" value="Outer membrane efflux proteins (OEP)"/>
    <property type="match status" value="1"/>
</dbReference>
<evidence type="ECO:0000256" key="8">
    <source>
        <dbReference type="ARBA" id="ARBA00023288"/>
    </source>
</evidence>
<accession>A0A7X2LQX6</accession>
<dbReference type="PROSITE" id="PS51257">
    <property type="entry name" value="PROKAR_LIPOPROTEIN"/>
    <property type="match status" value="1"/>
</dbReference>
<dbReference type="NCBIfam" id="TIGR01845">
    <property type="entry name" value="outer_NodT"/>
    <property type="match status" value="1"/>
</dbReference>
<evidence type="ECO:0000313" key="10">
    <source>
        <dbReference type="EMBL" id="MRV70188.1"/>
    </source>
</evidence>
<dbReference type="Gene3D" id="2.20.200.10">
    <property type="entry name" value="Outer membrane efflux proteins (OEP)"/>
    <property type="match status" value="1"/>
</dbReference>
<dbReference type="Pfam" id="PF02321">
    <property type="entry name" value="OEP"/>
    <property type="match status" value="2"/>
</dbReference>
<comment type="similarity">
    <text evidence="2 9">Belongs to the outer membrane factor (OMF) (TC 1.B.17) family.</text>
</comment>
<comment type="subcellular location">
    <subcellularLocation>
        <location evidence="9">Cell membrane</location>
        <topology evidence="9">Lipid-anchor</topology>
    </subcellularLocation>
    <subcellularLocation>
        <location evidence="1">Membrane</location>
    </subcellularLocation>
</comment>
<keyword evidence="7 9" id="KW-0564">Palmitate</keyword>
<protein>
    <submittedName>
        <fullName evidence="10">Efflux transporter outer membrane subunit</fullName>
    </submittedName>
</protein>